<comment type="caution">
    <text evidence="11">The sequence shown here is derived from an EMBL/GenBank/DDBJ whole genome shotgun (WGS) entry which is preliminary data.</text>
</comment>
<dbReference type="GO" id="GO:0004674">
    <property type="term" value="F:protein serine/threonine kinase activity"/>
    <property type="evidence" value="ECO:0007669"/>
    <property type="project" value="UniProtKB-KW"/>
</dbReference>
<dbReference type="Pfam" id="PF00069">
    <property type="entry name" value="Pkinase"/>
    <property type="match status" value="1"/>
</dbReference>
<evidence type="ECO:0000256" key="2">
    <source>
        <dbReference type="ARBA" id="ARBA00022527"/>
    </source>
</evidence>
<keyword evidence="9" id="KW-0472">Membrane</keyword>
<evidence type="ECO:0000256" key="1">
    <source>
        <dbReference type="ARBA" id="ARBA00012513"/>
    </source>
</evidence>
<dbReference type="InterPro" id="IPR011009">
    <property type="entry name" value="Kinase-like_dom_sf"/>
</dbReference>
<dbReference type="InterPro" id="IPR017441">
    <property type="entry name" value="Protein_kinase_ATP_BS"/>
</dbReference>
<evidence type="ECO:0000313" key="11">
    <source>
        <dbReference type="EMBL" id="TKG69715.1"/>
    </source>
</evidence>
<sequence>MSEIGKLVAGRYRVRRRLGGGTTGAVWKAVDERLKRPVAIKQLLPDTVQADRAVREGREAMRLRHPHVVSVHDVDHHDGSPLLIMEYFPSRSLAEVVAEDGPLPPMEAARVGAQLASALAEAHEAGIVHGDVSPGTVLVADDGTVKLGGFVSPADRGGRATPGADVHALGATLSEVLPGGTGAQAGPLAPLLDAMLAEDPARRSTAAEAAEDLLAVAEARSLTVAAKRPALVGAGDATVPLAGTPAFTRTLPTVAAERGSRARPTTRRRRWWPAALALLVAVLATVVLLVAIRSSEDGTAEATAPGTSRPGDPLTASQLRQAVAAFYAPLPGGTDQAWERLGPGLRAQGRDAFDAYWSGVTAVIVVSAPKVTAADSVHVGIELTLPDGSTVTEFHQFGVVDRHGTAVLDSDTVLHTATSAPAPPTPARPQPDTPAEDDDGDRGGTGDGGGRDTEEDPDPAGRREEPRKDDGPGRGRGDEHGNTRRGDG</sequence>
<dbReference type="Gene3D" id="1.10.510.10">
    <property type="entry name" value="Transferase(Phosphotransferase) domain 1"/>
    <property type="match status" value="1"/>
</dbReference>
<feature type="compositionally biased region" description="Basic and acidic residues" evidence="8">
    <location>
        <begin position="441"/>
        <end position="452"/>
    </location>
</feature>
<keyword evidence="5 11" id="KW-0418">Kinase</keyword>
<dbReference type="PROSITE" id="PS50011">
    <property type="entry name" value="PROTEIN_KINASE_DOM"/>
    <property type="match status" value="1"/>
</dbReference>
<dbReference type="EC" id="2.7.11.1" evidence="1"/>
<dbReference type="CDD" id="cd14014">
    <property type="entry name" value="STKc_PknB_like"/>
    <property type="match status" value="1"/>
</dbReference>
<dbReference type="PANTHER" id="PTHR43289:SF6">
    <property type="entry name" value="SERINE_THREONINE-PROTEIN KINASE NEKL-3"/>
    <property type="match status" value="1"/>
</dbReference>
<accession>A0ABY2S3A7</accession>
<dbReference type="EMBL" id="SWMS01000010">
    <property type="protein sequence ID" value="TKG69715.1"/>
    <property type="molecule type" value="Genomic_DNA"/>
</dbReference>
<organism evidence="11 12">
    <name type="scientific">Prauserella endophytica</name>
    <dbReference type="NCBI Taxonomy" id="1592324"/>
    <lineage>
        <taxon>Bacteria</taxon>
        <taxon>Bacillati</taxon>
        <taxon>Actinomycetota</taxon>
        <taxon>Actinomycetes</taxon>
        <taxon>Pseudonocardiales</taxon>
        <taxon>Pseudonocardiaceae</taxon>
        <taxon>Prauserella</taxon>
        <taxon>Prauserella coralliicola group</taxon>
    </lineage>
</organism>
<keyword evidence="3" id="KW-0808">Transferase</keyword>
<evidence type="ECO:0000256" key="8">
    <source>
        <dbReference type="SAM" id="MobiDB-lite"/>
    </source>
</evidence>
<evidence type="ECO:0000256" key="6">
    <source>
        <dbReference type="ARBA" id="ARBA00022840"/>
    </source>
</evidence>
<evidence type="ECO:0000313" key="12">
    <source>
        <dbReference type="Proteomes" id="UP000309992"/>
    </source>
</evidence>
<evidence type="ECO:0000256" key="5">
    <source>
        <dbReference type="ARBA" id="ARBA00022777"/>
    </source>
</evidence>
<evidence type="ECO:0000256" key="4">
    <source>
        <dbReference type="ARBA" id="ARBA00022741"/>
    </source>
</evidence>
<dbReference type="PROSITE" id="PS00107">
    <property type="entry name" value="PROTEIN_KINASE_ATP"/>
    <property type="match status" value="1"/>
</dbReference>
<keyword evidence="9" id="KW-1133">Transmembrane helix</keyword>
<dbReference type="PANTHER" id="PTHR43289">
    <property type="entry name" value="MITOGEN-ACTIVATED PROTEIN KINASE KINASE KINASE 20-RELATED"/>
    <property type="match status" value="1"/>
</dbReference>
<feature type="binding site" evidence="7">
    <location>
        <position position="41"/>
    </location>
    <ligand>
        <name>ATP</name>
        <dbReference type="ChEBI" id="CHEBI:30616"/>
    </ligand>
</feature>
<gene>
    <name evidence="11" type="ORF">FCN18_19740</name>
</gene>
<feature type="compositionally biased region" description="Pro residues" evidence="8">
    <location>
        <begin position="421"/>
        <end position="432"/>
    </location>
</feature>
<keyword evidence="4 7" id="KW-0547">Nucleotide-binding</keyword>
<keyword evidence="2 11" id="KW-0723">Serine/threonine-protein kinase</keyword>
<dbReference type="InterPro" id="IPR000719">
    <property type="entry name" value="Prot_kinase_dom"/>
</dbReference>
<keyword evidence="6 7" id="KW-0067">ATP-binding</keyword>
<keyword evidence="9" id="KW-0812">Transmembrane</keyword>
<feature type="region of interest" description="Disordered" evidence="8">
    <location>
        <begin position="416"/>
        <end position="488"/>
    </location>
</feature>
<evidence type="ECO:0000259" key="10">
    <source>
        <dbReference type="PROSITE" id="PS50011"/>
    </source>
</evidence>
<name>A0ABY2S3A7_9PSEU</name>
<evidence type="ECO:0000256" key="7">
    <source>
        <dbReference type="PROSITE-ProRule" id="PRU10141"/>
    </source>
</evidence>
<evidence type="ECO:0000256" key="9">
    <source>
        <dbReference type="SAM" id="Phobius"/>
    </source>
</evidence>
<proteinExistence type="predicted"/>
<feature type="compositionally biased region" description="Basic and acidic residues" evidence="8">
    <location>
        <begin position="459"/>
        <end position="488"/>
    </location>
</feature>
<feature type="domain" description="Protein kinase" evidence="10">
    <location>
        <begin position="12"/>
        <end position="327"/>
    </location>
</feature>
<reference evidence="11 12" key="1">
    <citation type="journal article" date="2015" name="Antonie Van Leeuwenhoek">
        <title>Prauserella endophytica sp. nov., an endophytic actinobacterium isolated from Tamarix taklamakanensis.</title>
        <authorList>
            <person name="Liu J.M."/>
            <person name="Habden X."/>
            <person name="Guo L."/>
            <person name="Tuo L."/>
            <person name="Jiang Z.K."/>
            <person name="Liu S.W."/>
            <person name="Liu X.F."/>
            <person name="Chen L."/>
            <person name="Li R.F."/>
            <person name="Zhang Y.Q."/>
            <person name="Sun C.H."/>
        </authorList>
    </citation>
    <scope>NUCLEOTIDE SEQUENCE [LARGE SCALE GENOMIC DNA]</scope>
    <source>
        <strain evidence="11 12">CGMCC 4.7182</strain>
    </source>
</reference>
<keyword evidence="12" id="KW-1185">Reference proteome</keyword>
<dbReference type="Proteomes" id="UP000309992">
    <property type="component" value="Unassembled WGS sequence"/>
</dbReference>
<dbReference type="Gene3D" id="3.30.200.20">
    <property type="entry name" value="Phosphorylase Kinase, domain 1"/>
    <property type="match status" value="1"/>
</dbReference>
<evidence type="ECO:0000256" key="3">
    <source>
        <dbReference type="ARBA" id="ARBA00022679"/>
    </source>
</evidence>
<protein>
    <recommendedName>
        <fullName evidence="1">non-specific serine/threonine protein kinase</fullName>
        <ecNumber evidence="1">2.7.11.1</ecNumber>
    </recommendedName>
</protein>
<feature type="transmembrane region" description="Helical" evidence="9">
    <location>
        <begin position="271"/>
        <end position="292"/>
    </location>
</feature>
<dbReference type="RefSeq" id="WP_137095807.1">
    <property type="nucleotide sequence ID" value="NZ_SWMS01000010.1"/>
</dbReference>
<dbReference type="SUPFAM" id="SSF56112">
    <property type="entry name" value="Protein kinase-like (PK-like)"/>
    <property type="match status" value="1"/>
</dbReference>